<dbReference type="AlphaFoldDB" id="A0A6S6M7U0"/>
<feature type="signal peptide" evidence="1">
    <location>
        <begin position="1"/>
        <end position="22"/>
    </location>
</feature>
<feature type="chain" id="PRO_5027902750" evidence="1">
    <location>
        <begin position="23"/>
        <end position="430"/>
    </location>
</feature>
<dbReference type="SUPFAM" id="SSF53474">
    <property type="entry name" value="alpha/beta-Hydrolases"/>
    <property type="match status" value="1"/>
</dbReference>
<dbReference type="KEGG" id="gbn:GEOBRER4_22150"/>
<dbReference type="InterPro" id="IPR029058">
    <property type="entry name" value="AB_hydrolase_fold"/>
</dbReference>
<evidence type="ECO:0000313" key="2">
    <source>
        <dbReference type="EMBL" id="BCG47465.1"/>
    </source>
</evidence>
<dbReference type="Gene3D" id="3.40.50.1820">
    <property type="entry name" value="alpha/beta hydrolase"/>
    <property type="match status" value="1"/>
</dbReference>
<dbReference type="InterPro" id="IPR007428">
    <property type="entry name" value="MlaA"/>
</dbReference>
<sequence length="430" mass="48485">MMRFTAAVLLFWSLCLASRAAAAPPPYFYPFVNPYEATVMELPKEFEVSLPMKVPLREFVVRPFPKRDIPGVFWYEKGLGCSLAYQEHQAPLVFLIAGSGSRYDVPRMQKLQKALYQAGFHVLSITSPTHMDFVVNASSALPGIAEDDAKDLYRVMELAWQEVRGDIAVSDFRLAGYSLGAFNAAFVSKLDEEQKHFNFKRVLLINPPVSLYDSVQVLDQLLVDNVPGGMDNFDAWFHDIFTETMHINEAWEPGGLSGESMYRTYKRLQPSEANLAALIGLTSRMNAADMIFTADVMNGGGYIVPKNVRLTSTTSLTRYAIVAYKTRFVDYFDEWLFPHYQKKAPGLTRQALLARQDLHYLDQYLKSSKKIALIHNEDDVILVPGNIAYLQQLFGDRARIYPSGGHMGNMFHPSVVASMVEFLNGKEVAQ</sequence>
<name>A0A6S6M7U0_9BACT</name>
<dbReference type="PANTHER" id="PTHR30035">
    <property type="entry name" value="LIPOPROTEIN VACJ-RELATED"/>
    <property type="match status" value="1"/>
</dbReference>
<keyword evidence="3" id="KW-1185">Reference proteome</keyword>
<keyword evidence="1" id="KW-0732">Signal</keyword>
<accession>A0A6S6M7U0</accession>
<dbReference type="GO" id="GO:0016020">
    <property type="term" value="C:membrane"/>
    <property type="evidence" value="ECO:0007669"/>
    <property type="project" value="InterPro"/>
</dbReference>
<proteinExistence type="predicted"/>
<reference evidence="2 3" key="1">
    <citation type="submission" date="2020-06" db="EMBL/GenBank/DDBJ databases">
        <title>Interaction of electrochemicaly active bacteria, Geobacter bremensis R4 on different carbon anode.</title>
        <authorList>
            <person name="Meng L."/>
            <person name="Yoshida N."/>
        </authorList>
    </citation>
    <scope>NUCLEOTIDE SEQUENCE [LARGE SCALE GENOMIC DNA]</scope>
    <source>
        <strain evidence="2 3">R4</strain>
    </source>
</reference>
<organism evidence="2 3">
    <name type="scientific">Citrifermentans bremense</name>
    <dbReference type="NCBI Taxonomy" id="60035"/>
    <lineage>
        <taxon>Bacteria</taxon>
        <taxon>Pseudomonadati</taxon>
        <taxon>Thermodesulfobacteriota</taxon>
        <taxon>Desulfuromonadia</taxon>
        <taxon>Geobacterales</taxon>
        <taxon>Geobacteraceae</taxon>
        <taxon>Citrifermentans</taxon>
    </lineage>
</organism>
<dbReference type="EMBL" id="AP023213">
    <property type="protein sequence ID" value="BCG47465.1"/>
    <property type="molecule type" value="Genomic_DNA"/>
</dbReference>
<protein>
    <submittedName>
        <fullName evidence="2">Uncharacterized protein</fullName>
    </submittedName>
</protein>
<evidence type="ECO:0000313" key="3">
    <source>
        <dbReference type="Proteomes" id="UP000515472"/>
    </source>
</evidence>
<dbReference type="RefSeq" id="WP_185242368.1">
    <property type="nucleotide sequence ID" value="NZ_AP023213.1"/>
</dbReference>
<dbReference type="Proteomes" id="UP000515472">
    <property type="component" value="Chromosome"/>
</dbReference>
<dbReference type="PANTHER" id="PTHR30035:SF1">
    <property type="entry name" value="AB HYDROLASE-1 DOMAIN-CONTAINING PROTEIN"/>
    <property type="match status" value="1"/>
</dbReference>
<gene>
    <name evidence="2" type="ORF">GEOBRER4_n2299</name>
</gene>
<evidence type="ECO:0000256" key="1">
    <source>
        <dbReference type="SAM" id="SignalP"/>
    </source>
</evidence>